<dbReference type="GO" id="GO:0005789">
    <property type="term" value="C:endoplasmic reticulum membrane"/>
    <property type="evidence" value="ECO:0007669"/>
    <property type="project" value="UniProtKB-SubCell"/>
</dbReference>
<keyword evidence="6 10" id="KW-0256">Endoplasmic reticulum</keyword>
<feature type="transmembrane region" description="Helical" evidence="10">
    <location>
        <begin position="595"/>
        <end position="617"/>
    </location>
</feature>
<dbReference type="PANTHER" id="PTHR15495:SF7">
    <property type="entry name" value="GPI INOSITOL-DEACYLASE"/>
    <property type="match status" value="1"/>
</dbReference>
<dbReference type="EC" id="3.1.-.-" evidence="10"/>
<evidence type="ECO:0000313" key="12">
    <source>
        <dbReference type="EMBL" id="KAK7197925.1"/>
    </source>
</evidence>
<dbReference type="AlphaFoldDB" id="A0AAW0EVU8"/>
<evidence type="ECO:0000256" key="9">
    <source>
        <dbReference type="ARBA" id="ARBA00023136"/>
    </source>
</evidence>
<evidence type="ECO:0000259" key="11">
    <source>
        <dbReference type="Pfam" id="PF07819"/>
    </source>
</evidence>
<dbReference type="Gene3D" id="3.40.50.1820">
    <property type="entry name" value="alpha/beta hydrolase"/>
    <property type="match status" value="1"/>
</dbReference>
<reference evidence="12 13" key="1">
    <citation type="journal article" date="2021" name="MBio">
        <title>A New Model Trypanosomatid, Novymonas esmeraldas: Genomic Perception of Its 'Candidatus Pandoraea novymonadis' Endosymbiont.</title>
        <authorList>
            <person name="Zakharova A."/>
            <person name="Saura A."/>
            <person name="Butenko A."/>
            <person name="Podesvova L."/>
            <person name="Warmusova S."/>
            <person name="Kostygov A.Y."/>
            <person name="Nenarokova A."/>
            <person name="Lukes J."/>
            <person name="Opperdoes F.R."/>
            <person name="Yurchenko V."/>
        </authorList>
    </citation>
    <scope>NUCLEOTIDE SEQUENCE [LARGE SCALE GENOMIC DNA]</scope>
    <source>
        <strain evidence="12 13">E262AT.01</strain>
    </source>
</reference>
<keyword evidence="7 10" id="KW-0653">Protein transport</keyword>
<comment type="similarity">
    <text evidence="2 10">Belongs to the GPI inositol-deacylase family.</text>
</comment>
<keyword evidence="13" id="KW-1185">Reference proteome</keyword>
<dbReference type="PANTHER" id="PTHR15495">
    <property type="entry name" value="NEGATIVE REGULATOR OF VESICLE FORMATION-RELATED"/>
    <property type="match status" value="1"/>
</dbReference>
<keyword evidence="5 10" id="KW-0378">Hydrolase</keyword>
<comment type="subcellular location">
    <subcellularLocation>
        <location evidence="1">Endoplasmic reticulum membrane</location>
        <topology evidence="1">Multi-pass membrane protein</topology>
    </subcellularLocation>
</comment>
<evidence type="ECO:0000256" key="3">
    <source>
        <dbReference type="ARBA" id="ARBA00022448"/>
    </source>
</evidence>
<evidence type="ECO:0000256" key="7">
    <source>
        <dbReference type="ARBA" id="ARBA00022927"/>
    </source>
</evidence>
<protein>
    <recommendedName>
        <fullName evidence="10">GPI inositol-deacylase</fullName>
        <ecNumber evidence="10">3.1.-.-</ecNumber>
    </recommendedName>
</protein>
<dbReference type="Proteomes" id="UP001430356">
    <property type="component" value="Unassembled WGS sequence"/>
</dbReference>
<dbReference type="InterPro" id="IPR012908">
    <property type="entry name" value="PGAP1-ab_dom-like"/>
</dbReference>
<evidence type="ECO:0000256" key="2">
    <source>
        <dbReference type="ARBA" id="ARBA00006931"/>
    </source>
</evidence>
<comment type="caution">
    <text evidence="12">The sequence shown here is derived from an EMBL/GenBank/DDBJ whole genome shotgun (WGS) entry which is preliminary data.</text>
</comment>
<evidence type="ECO:0000256" key="10">
    <source>
        <dbReference type="RuleBase" id="RU365011"/>
    </source>
</evidence>
<comment type="function">
    <text evidence="10">Involved in inositol deacylation of GPI-anchored proteins which plays important roles in the quality control and ER-associated degradation of GPI-anchored proteins.</text>
</comment>
<evidence type="ECO:0000256" key="5">
    <source>
        <dbReference type="ARBA" id="ARBA00022801"/>
    </source>
</evidence>
<dbReference type="SUPFAM" id="SSF53474">
    <property type="entry name" value="alpha/beta-Hydrolases"/>
    <property type="match status" value="1"/>
</dbReference>
<gene>
    <name evidence="12" type="ORF">NESM_000747000</name>
</gene>
<dbReference type="EMBL" id="JAECZO010000125">
    <property type="protein sequence ID" value="KAK7197925.1"/>
    <property type="molecule type" value="Genomic_DNA"/>
</dbReference>
<organism evidence="12 13">
    <name type="scientific">Novymonas esmeraldas</name>
    <dbReference type="NCBI Taxonomy" id="1808958"/>
    <lineage>
        <taxon>Eukaryota</taxon>
        <taxon>Discoba</taxon>
        <taxon>Euglenozoa</taxon>
        <taxon>Kinetoplastea</taxon>
        <taxon>Metakinetoplastina</taxon>
        <taxon>Trypanosomatida</taxon>
        <taxon>Trypanosomatidae</taxon>
        <taxon>Novymonas</taxon>
    </lineage>
</organism>
<feature type="transmembrane region" description="Helical" evidence="10">
    <location>
        <begin position="746"/>
        <end position="765"/>
    </location>
</feature>
<feature type="domain" description="GPI inositol-deacylase PGAP1-like alpha/beta" evidence="11">
    <location>
        <begin position="140"/>
        <end position="344"/>
    </location>
</feature>
<dbReference type="InterPro" id="IPR029058">
    <property type="entry name" value="AB_hydrolase_fold"/>
</dbReference>
<evidence type="ECO:0000256" key="4">
    <source>
        <dbReference type="ARBA" id="ARBA00022692"/>
    </source>
</evidence>
<dbReference type="GO" id="GO:0050185">
    <property type="term" value="F:phosphatidylinositol deacylase activity"/>
    <property type="evidence" value="ECO:0007669"/>
    <property type="project" value="TreeGrafter"/>
</dbReference>
<keyword evidence="4 10" id="KW-0812">Transmembrane</keyword>
<keyword evidence="3 10" id="KW-0813">Transport</keyword>
<keyword evidence="9 10" id="KW-0472">Membrane</keyword>
<dbReference type="InterPro" id="IPR039529">
    <property type="entry name" value="PGAP1/BST1"/>
</dbReference>
<feature type="transmembrane region" description="Helical" evidence="10">
    <location>
        <begin position="542"/>
        <end position="566"/>
    </location>
</feature>
<dbReference type="GO" id="GO:0006505">
    <property type="term" value="P:GPI anchor metabolic process"/>
    <property type="evidence" value="ECO:0007669"/>
    <property type="project" value="TreeGrafter"/>
</dbReference>
<proteinExistence type="inferred from homology"/>
<feature type="transmembrane region" description="Helical" evidence="10">
    <location>
        <begin position="20"/>
        <end position="40"/>
    </location>
</feature>
<sequence>MRRRCRLAQGCQPQRLLSALTWACVCACLVVVVSTALYVLEVRSRYPLMVEDYHAVAQTAHRLLQPLRSMGSGAPQLVFAGVTERAAFNAQWLNSTSARPRSLAAAPLYGLQQFDCTWLAPQHTPLSAPAARARSSLLLFFIHGNSGGYSQARYWSCAAQYATALLGLHADAFSFDFAEQANVHRGQLIAGQAEYAADVVEATARRQRVGTPPDAQPLVWFAAHSMGGIVARVAAQLLCPSVALAGIVTFNAPLRFPPVLLDRAMSNVYRALAAAELERAGDAATSPSLSPPHAALASRAWLRACATGHCTARRSVFHRRAHLISFTSGEMDLQIVPAATHLAARHSAYVVSHRHTHVSSVCGRSASHDGILADPCAMASAAVLLVSLSLDADGGASNSTAAAAAAATDGDSETVEMPSLSVSASARIGQVLWRQQVWPCALAALCTHLLLSSLYSCWHGRGAHTAVVRRAVRRPRLPSSATVLFFYACTAAHVVLVAVDPRGDGGVEQSSFSAPWNLAHCVRRRVAVGGVALPALVAYDTAAFTLASLGPVVLGTAAGAVVVAVATRVPHAVSRALLRWAPRLASLRAQRRRRLATLGLFALPCSALTLAAAGASLTSRALVWLTLLLLTPHPGPQQPAGERAGEDDARAAAADGGAIGSHISDAAGAIVEGTGADFSPPGVLYGVVWVLQLCPFFTIRNAAVSNTVDDPETVDWRHYAAECGAVSLLLLAAVSSFQRLRRCRGLANAQLACFAGALLAIAVAATHPAESYHVLPALLACLPAYLCAAAQP</sequence>
<keyword evidence="8 10" id="KW-1133">Transmembrane helix</keyword>
<dbReference type="GO" id="GO:0015031">
    <property type="term" value="P:protein transport"/>
    <property type="evidence" value="ECO:0007669"/>
    <property type="project" value="UniProtKB-KW"/>
</dbReference>
<name>A0AAW0EVU8_9TRYP</name>
<feature type="transmembrane region" description="Helical" evidence="10">
    <location>
        <begin position="436"/>
        <end position="458"/>
    </location>
</feature>
<dbReference type="Pfam" id="PF07819">
    <property type="entry name" value="PGAP1"/>
    <property type="match status" value="1"/>
</dbReference>
<evidence type="ECO:0000256" key="1">
    <source>
        <dbReference type="ARBA" id="ARBA00004477"/>
    </source>
</evidence>
<evidence type="ECO:0000256" key="6">
    <source>
        <dbReference type="ARBA" id="ARBA00022824"/>
    </source>
</evidence>
<evidence type="ECO:0000256" key="8">
    <source>
        <dbReference type="ARBA" id="ARBA00022989"/>
    </source>
</evidence>
<evidence type="ECO:0000313" key="13">
    <source>
        <dbReference type="Proteomes" id="UP001430356"/>
    </source>
</evidence>
<dbReference type="GO" id="GO:0006888">
    <property type="term" value="P:endoplasmic reticulum to Golgi vesicle-mediated transport"/>
    <property type="evidence" value="ECO:0007669"/>
    <property type="project" value="TreeGrafter"/>
</dbReference>
<accession>A0AAW0EVU8</accession>
<feature type="transmembrane region" description="Helical" evidence="10">
    <location>
        <begin position="479"/>
        <end position="499"/>
    </location>
</feature>